<dbReference type="GO" id="GO:0003755">
    <property type="term" value="F:peptidyl-prolyl cis-trans isomerase activity"/>
    <property type="evidence" value="ECO:0007669"/>
    <property type="project" value="UniProtKB-KW"/>
</dbReference>
<evidence type="ECO:0000256" key="6">
    <source>
        <dbReference type="ARBA" id="ARBA00023136"/>
    </source>
</evidence>
<keyword evidence="2" id="KW-1003">Cell membrane</keyword>
<evidence type="ECO:0000256" key="1">
    <source>
        <dbReference type="ARBA" id="ARBA00004382"/>
    </source>
</evidence>
<dbReference type="Gene3D" id="3.10.50.40">
    <property type="match status" value="1"/>
</dbReference>
<keyword evidence="15" id="KW-1185">Reference proteome</keyword>
<evidence type="ECO:0000256" key="3">
    <source>
        <dbReference type="ARBA" id="ARBA00022519"/>
    </source>
</evidence>
<dbReference type="SUPFAM" id="SSF109998">
    <property type="entry name" value="Triger factor/SurA peptide-binding domain-like"/>
    <property type="match status" value="1"/>
</dbReference>
<dbReference type="PROSITE" id="PS50198">
    <property type="entry name" value="PPIC_PPIASE_2"/>
    <property type="match status" value="2"/>
</dbReference>
<dbReference type="Proteomes" id="UP001319180">
    <property type="component" value="Unassembled WGS sequence"/>
</dbReference>
<evidence type="ECO:0000256" key="5">
    <source>
        <dbReference type="ARBA" id="ARBA00022989"/>
    </source>
</evidence>
<evidence type="ECO:0000259" key="13">
    <source>
        <dbReference type="PROSITE" id="PS50198"/>
    </source>
</evidence>
<proteinExistence type="inferred from homology"/>
<dbReference type="InterPro" id="IPR052029">
    <property type="entry name" value="PpiD_chaperone"/>
</dbReference>
<feature type="domain" description="PpiC" evidence="13">
    <location>
        <begin position="552"/>
        <end position="655"/>
    </location>
</feature>
<dbReference type="AlphaFoldDB" id="A0AAP2DIR7"/>
<keyword evidence="11" id="KW-0413">Isomerase</keyword>
<dbReference type="PANTHER" id="PTHR47529:SF1">
    <property type="entry name" value="PERIPLASMIC CHAPERONE PPID"/>
    <property type="match status" value="1"/>
</dbReference>
<accession>A0AAP2DIR7</accession>
<feature type="transmembrane region" description="Helical" evidence="12">
    <location>
        <begin position="12"/>
        <end position="32"/>
    </location>
</feature>
<keyword evidence="4 12" id="KW-0812">Transmembrane</keyword>
<keyword evidence="3" id="KW-0997">Cell inner membrane</keyword>
<keyword evidence="11" id="KW-0697">Rotamase</keyword>
<evidence type="ECO:0000313" key="14">
    <source>
        <dbReference type="EMBL" id="MBT1690147.1"/>
    </source>
</evidence>
<comment type="caution">
    <text evidence="14">The sequence shown here is derived from an EMBL/GenBank/DDBJ whole genome shotgun (WGS) entry which is preliminary data.</text>
</comment>
<evidence type="ECO:0000256" key="2">
    <source>
        <dbReference type="ARBA" id="ARBA00022475"/>
    </source>
</evidence>
<dbReference type="SUPFAM" id="SSF54534">
    <property type="entry name" value="FKBP-like"/>
    <property type="match status" value="1"/>
</dbReference>
<evidence type="ECO:0000256" key="11">
    <source>
        <dbReference type="PROSITE-ProRule" id="PRU00278"/>
    </source>
</evidence>
<sequence>MAFIGTLRSKMGTWVVIFVFVAIAAFILGDIFSGKSNIMNWGRNNVGEIAGTEISYETYQNVVREREANWYLNTGREPGERDMPGIRQQAWDLLIARNAIEPQYAKVGIEVTEDEEWDMLQGKNVDPGIRQAFTDPQTGQFNANKVVEYMQQIKTMAPTSEPRIRWEIFQRDLRPGRQRIKYENLLIKSAYITKAEAEREYHLQTDVAEVKYVYVPFYAVSDSAVKVTDSDLEAYYNKNKEKYKTEEVRSMKYVSVEVIPSAADSAAVTEDLARAVEEFKNAETDSIYASNNTEGTTPYSKYNLGSLPTFIQKDQLQQGNVIGPFLDNQTYKVIKVSRIFKDTVYSARARHILIKWDDTSDAAKAAAKEKARNILKDIKGGADFGQKAREFGTDGTAQRGGDLGWFSTGQMVKPFQDAVFAATKPGVLNDVVETDFGYHIIDVTNPKTNDAYVLATVEREIVPSDATMNEAFRKAESFASEVNGLDDFDKKAQAAGLTVLEAKNITAGERRVSTLGEARQIVQWLFRDASVGTVSQVFEVEDQNVVAIMTSETSKGYRPLSVVKEEIRPAVTNEVKGRTIIEKLNAQKGTLEEVAAAFGNDAGVYSSSDLKLSSNSMPTVGFDPVAVGTAFSLEPGKRSKPIAGENGVVVIELQNKTVAPAAGDYAVYKTQLEQGSQNRAGYSIAEAIKEKSDITDKRYKFF</sequence>
<evidence type="ECO:0000256" key="9">
    <source>
        <dbReference type="ARBA" id="ARBA00040743"/>
    </source>
</evidence>
<comment type="similarity">
    <text evidence="8">Belongs to the PpiD chaperone family.</text>
</comment>
<keyword evidence="5 12" id="KW-1133">Transmembrane helix</keyword>
<dbReference type="Pfam" id="PF13616">
    <property type="entry name" value="Rotamase_3"/>
    <property type="match status" value="1"/>
</dbReference>
<keyword evidence="7" id="KW-0143">Chaperone</keyword>
<name>A0AAP2DIR7_9BACT</name>
<dbReference type="RefSeq" id="WP_254093365.1">
    <property type="nucleotide sequence ID" value="NZ_JAHESC010000056.1"/>
</dbReference>
<dbReference type="InterPro" id="IPR027304">
    <property type="entry name" value="Trigger_fact/SurA_dom_sf"/>
</dbReference>
<gene>
    <name evidence="14" type="ORF">KK078_26520</name>
</gene>
<dbReference type="EMBL" id="JAHESC010000056">
    <property type="protein sequence ID" value="MBT1690147.1"/>
    <property type="molecule type" value="Genomic_DNA"/>
</dbReference>
<evidence type="ECO:0000256" key="12">
    <source>
        <dbReference type="SAM" id="Phobius"/>
    </source>
</evidence>
<keyword evidence="6 12" id="KW-0472">Membrane</keyword>
<protein>
    <recommendedName>
        <fullName evidence="9">Periplasmic chaperone PpiD</fullName>
    </recommendedName>
    <alternativeName>
        <fullName evidence="10">Periplasmic folding chaperone</fullName>
    </alternativeName>
</protein>
<dbReference type="InterPro" id="IPR046357">
    <property type="entry name" value="PPIase_dom_sf"/>
</dbReference>
<dbReference type="GO" id="GO:0005886">
    <property type="term" value="C:plasma membrane"/>
    <property type="evidence" value="ECO:0007669"/>
    <property type="project" value="UniProtKB-SubCell"/>
</dbReference>
<feature type="domain" description="PpiC" evidence="13">
    <location>
        <begin position="344"/>
        <end position="445"/>
    </location>
</feature>
<evidence type="ECO:0000256" key="4">
    <source>
        <dbReference type="ARBA" id="ARBA00022692"/>
    </source>
</evidence>
<reference evidence="14 15" key="1">
    <citation type="submission" date="2021-05" db="EMBL/GenBank/DDBJ databases">
        <title>A Polyphasic approach of four new species of the genus Ohtaekwangia: Ohtaekwangia histidinii sp. nov., Ohtaekwangia cretensis sp. nov., Ohtaekwangia indiensis sp. nov., Ohtaekwangia reichenbachii sp. nov. from diverse environment.</title>
        <authorList>
            <person name="Octaviana S."/>
        </authorList>
    </citation>
    <scope>NUCLEOTIDE SEQUENCE [LARGE SCALE GENOMIC DNA]</scope>
    <source>
        <strain evidence="14 15">PWU37</strain>
    </source>
</reference>
<comment type="subcellular location">
    <subcellularLocation>
        <location evidence="1">Cell inner membrane</location>
        <topology evidence="1">Single-pass type II membrane protein</topology>
        <orientation evidence="1">Periplasmic side</orientation>
    </subcellularLocation>
</comment>
<dbReference type="PANTHER" id="PTHR47529">
    <property type="entry name" value="PEPTIDYL-PROLYL CIS-TRANS ISOMERASE D"/>
    <property type="match status" value="1"/>
</dbReference>
<evidence type="ECO:0000313" key="15">
    <source>
        <dbReference type="Proteomes" id="UP001319180"/>
    </source>
</evidence>
<evidence type="ECO:0000256" key="8">
    <source>
        <dbReference type="ARBA" id="ARBA00038408"/>
    </source>
</evidence>
<dbReference type="Pfam" id="PF13623">
    <property type="entry name" value="SurA_N_2"/>
    <property type="match status" value="1"/>
</dbReference>
<organism evidence="14 15">
    <name type="scientific">Dawidia soli</name>
    <dbReference type="NCBI Taxonomy" id="2782352"/>
    <lineage>
        <taxon>Bacteria</taxon>
        <taxon>Pseudomonadati</taxon>
        <taxon>Bacteroidota</taxon>
        <taxon>Cytophagia</taxon>
        <taxon>Cytophagales</taxon>
        <taxon>Chryseotaleaceae</taxon>
        <taxon>Dawidia</taxon>
    </lineage>
</organism>
<evidence type="ECO:0000256" key="7">
    <source>
        <dbReference type="ARBA" id="ARBA00023186"/>
    </source>
</evidence>
<evidence type="ECO:0000256" key="10">
    <source>
        <dbReference type="ARBA" id="ARBA00042775"/>
    </source>
</evidence>
<dbReference type="InterPro" id="IPR000297">
    <property type="entry name" value="PPIase_PpiC"/>
</dbReference>